<dbReference type="GeneID" id="65100007"/>
<evidence type="ECO:0000256" key="2">
    <source>
        <dbReference type="ARBA" id="ARBA00022812"/>
    </source>
</evidence>
<evidence type="ECO:0000256" key="4">
    <source>
        <dbReference type="ARBA" id="ARBA00023200"/>
    </source>
</evidence>
<proteinExistence type="inferred from homology"/>
<keyword evidence="2" id="KW-1040">Host Golgi apparatus</keyword>
<dbReference type="EMBL" id="MF678601">
    <property type="protein sequence ID" value="ASW27100.1"/>
    <property type="molecule type" value="Genomic_DNA"/>
</dbReference>
<sequence length="301" mass="32369">MASAAGAGPGPRGEATITGSETIDGLIREIESRGGATGAVSDLVWHVLPRFVCEVREIPPRPPVFTTTSVVHMRVDEATGALLLTLAGHTREITCEEYMDLCLAQPGFKGFALVVITAVEDMTRSLSVPGVALPHRLAVHKPDSLDEFSLCVVQMYLESCAGAQAGPELFAPLARLLDRLRAAANPMRKVANFLYVGTTRVLHTLMYMSGHGAFSVQRVLPHYLIAKELLGGGAPPPVFVALFSGRDHTPPRRPVCPPGACAFRRGVLNAALFTPDLQNALYAWWTSPARQALAQMFALYA</sequence>
<dbReference type="HAMAP" id="MF_04038">
    <property type="entry name" value="HSV_CEP1"/>
    <property type="match status" value="1"/>
</dbReference>
<dbReference type="KEGG" id="vg:65100007"/>
<keyword evidence="3" id="KW-0946">Virion</keyword>
<gene>
    <name evidence="5" type="primary">UL7</name>
</gene>
<keyword evidence="6" id="KW-1185">Reference proteome</keyword>
<dbReference type="GO" id="GO:0044423">
    <property type="term" value="C:virion component"/>
    <property type="evidence" value="ECO:0007669"/>
    <property type="project" value="UniProtKB-KW"/>
</dbReference>
<dbReference type="Proteomes" id="UP000297205">
    <property type="component" value="Segment"/>
</dbReference>
<evidence type="ECO:0000313" key="5">
    <source>
        <dbReference type="EMBL" id="ASW27100.1"/>
    </source>
</evidence>
<evidence type="ECO:0000313" key="6">
    <source>
        <dbReference type="Proteomes" id="UP000297205"/>
    </source>
</evidence>
<keyword evidence="1" id="KW-0920">Virion tegument</keyword>
<protein>
    <submittedName>
        <fullName evidence="5">Tegument protein UL7</fullName>
    </submittedName>
</protein>
<dbReference type="Pfam" id="PF01677">
    <property type="entry name" value="Herpes_UL7"/>
    <property type="match status" value="1"/>
</dbReference>
<dbReference type="InterPro" id="IPR002600">
    <property type="entry name" value="Herpes_UL7"/>
</dbReference>
<accession>A0A286MM74</accession>
<evidence type="ECO:0000256" key="1">
    <source>
        <dbReference type="ARBA" id="ARBA00022580"/>
    </source>
</evidence>
<reference evidence="5" key="1">
    <citation type="submission" date="2017-08" db="EMBL/GenBank/DDBJ databases">
        <title>Genome sequence of an alphaherpesvirus from a beluga whale (Delphinapterus leucas).</title>
        <authorList>
            <person name="Davison A.J."/>
            <person name="Nielsen O."/>
            <person name="Subramaniam K."/>
            <person name="Jacob J.M."/>
            <person name="Romero C.H."/>
            <person name="Burek-Huntington K.A."/>
            <person name="Waltzek T.B."/>
        </authorList>
    </citation>
    <scope>NUCLEOTIDE SEQUENCE [LARGE SCALE GENOMIC DNA]</scope>
    <source>
        <strain evidence="5">LN3131-1</strain>
    </source>
</reference>
<name>A0A286MM74_9ALPH</name>
<keyword evidence="4" id="KW-1035">Host cytoplasm</keyword>
<organism evidence="5">
    <name type="scientific">Beluga whale alphaherpesvirus 1</name>
    <dbReference type="NCBI Taxonomy" id="1434720"/>
    <lineage>
        <taxon>Viruses</taxon>
        <taxon>Duplodnaviria</taxon>
        <taxon>Heunggongvirae</taxon>
        <taxon>Peploviricota</taxon>
        <taxon>Herviviricetes</taxon>
        <taxon>Herpesvirales</taxon>
        <taxon>Orthoherpesviridae</taxon>
        <taxon>Alphaherpesvirinae</taxon>
        <taxon>Varicellovirus</taxon>
        <taxon>Varicellovirus monodontidalpha1</taxon>
        <taxon>Monodontid alphaherpesvirus 1</taxon>
    </lineage>
</organism>
<evidence type="ECO:0000256" key="3">
    <source>
        <dbReference type="ARBA" id="ARBA00022844"/>
    </source>
</evidence>
<dbReference type="RefSeq" id="YP_010084984.1">
    <property type="nucleotide sequence ID" value="NC_055166.1"/>
</dbReference>